<feature type="transmembrane region" description="Helical" evidence="1">
    <location>
        <begin position="109"/>
        <end position="134"/>
    </location>
</feature>
<feature type="transmembrane region" description="Helical" evidence="1">
    <location>
        <begin position="61"/>
        <end position="82"/>
    </location>
</feature>
<dbReference type="NCBIfam" id="NF047644">
    <property type="entry name" value="TsoY_fam"/>
    <property type="match status" value="1"/>
</dbReference>
<sequence length="399" mass="42158">MQPQSRTGYVPLYFLSALGAGGLMVTFFLYLMFWVPHPGQSVPVFEDIMAALTAGSPLTQAMIVTAWAGIAAFAFLMIRSLVWNLRTLAAFRATPGYEKLMGSNAGSQLLAVPLALAMAVNGGFILGLVFVPGLWSVVEYLFPLAIIAFVVIGGYGLRLYGRFLAERIGKAGIDCAANNSFSQTLPAFAFAMTGVGLAAPAAMSAVKATVAVSLMLSSFFILLALVIALVTMIMGLRAMMEHGANPEAAPTLLIAIPLLTVVAIAWLRQSHGMHVHLDVHGGAAASFTLLLPLFVLQLVTALFGLTVMRAQGYFSRYITGPERSPASYALVCPGVALSVMLQFFVNKGLVGAGIIEKFSAVYWASTAPALLLQVATIALVLKLNAKHFGGERTPVALAA</sequence>
<dbReference type="OrthoDB" id="9156251at2"/>
<feature type="transmembrane region" description="Helical" evidence="1">
    <location>
        <begin position="12"/>
        <end position="35"/>
    </location>
</feature>
<keyword evidence="3" id="KW-1185">Reference proteome</keyword>
<keyword evidence="1" id="KW-0472">Membrane</keyword>
<keyword evidence="1" id="KW-0812">Transmembrane</keyword>
<gene>
    <name evidence="2" type="ORF">SAMN05444002_3121</name>
</gene>
<evidence type="ECO:0000313" key="2">
    <source>
        <dbReference type="EMBL" id="SIO15390.1"/>
    </source>
</evidence>
<name>A0A1N6H6I9_9RHOB</name>
<feature type="transmembrane region" description="Helical" evidence="1">
    <location>
        <begin position="212"/>
        <end position="236"/>
    </location>
</feature>
<dbReference type="AlphaFoldDB" id="A0A1N6H6I9"/>
<dbReference type="EMBL" id="FSRL01000001">
    <property type="protein sequence ID" value="SIO15390.1"/>
    <property type="molecule type" value="Genomic_DNA"/>
</dbReference>
<keyword evidence="1" id="KW-1133">Transmembrane helix</keyword>
<feature type="transmembrane region" description="Helical" evidence="1">
    <location>
        <begin position="248"/>
        <end position="267"/>
    </location>
</feature>
<dbReference type="Proteomes" id="UP000184932">
    <property type="component" value="Unassembled WGS sequence"/>
</dbReference>
<feature type="transmembrane region" description="Helical" evidence="1">
    <location>
        <begin position="279"/>
        <end position="305"/>
    </location>
</feature>
<feature type="transmembrane region" description="Helical" evidence="1">
    <location>
        <begin position="326"/>
        <end position="345"/>
    </location>
</feature>
<feature type="transmembrane region" description="Helical" evidence="1">
    <location>
        <begin position="360"/>
        <end position="381"/>
    </location>
</feature>
<reference evidence="3" key="1">
    <citation type="submission" date="2016-11" db="EMBL/GenBank/DDBJ databases">
        <authorList>
            <person name="Varghese N."/>
            <person name="Submissions S."/>
        </authorList>
    </citation>
    <scope>NUCLEOTIDE SEQUENCE [LARGE SCALE GENOMIC DNA]</scope>
    <source>
        <strain evidence="3">DSM 29440</strain>
    </source>
</reference>
<accession>A0A1N6H6I9</accession>
<organism evidence="2 3">
    <name type="scientific">Vannielia litorea</name>
    <dbReference type="NCBI Taxonomy" id="1217970"/>
    <lineage>
        <taxon>Bacteria</taxon>
        <taxon>Pseudomonadati</taxon>
        <taxon>Pseudomonadota</taxon>
        <taxon>Alphaproteobacteria</taxon>
        <taxon>Rhodobacterales</taxon>
        <taxon>Paracoccaceae</taxon>
        <taxon>Vannielia</taxon>
    </lineage>
</organism>
<protein>
    <submittedName>
        <fullName evidence="2">Uncharacterized protein</fullName>
    </submittedName>
</protein>
<feature type="transmembrane region" description="Helical" evidence="1">
    <location>
        <begin position="140"/>
        <end position="160"/>
    </location>
</feature>
<dbReference type="RefSeq" id="WP_074257060.1">
    <property type="nucleotide sequence ID" value="NZ_FSRL01000001.1"/>
</dbReference>
<dbReference type="STRING" id="1217970.SAMN05444002_3121"/>
<proteinExistence type="predicted"/>
<evidence type="ECO:0000313" key="3">
    <source>
        <dbReference type="Proteomes" id="UP000184932"/>
    </source>
</evidence>
<evidence type="ECO:0000256" key="1">
    <source>
        <dbReference type="SAM" id="Phobius"/>
    </source>
</evidence>
<dbReference type="InterPro" id="IPR059133">
    <property type="entry name" value="TsoY-like"/>
</dbReference>
<feature type="transmembrane region" description="Helical" evidence="1">
    <location>
        <begin position="187"/>
        <end position="206"/>
    </location>
</feature>